<gene>
    <name evidence="1" type="ORF">H8L32_23140</name>
</gene>
<sequence>MSDVCSKHIGAYYWQTLYQDLAAEAQSGKADSIYTLALMLDSTRPGCPRDRIRSEAYFLQSAALGNGYAMYALAQRYVRDGTEDESWPLDLEKAKYFLRMGKDKGHVACADLLARLED</sequence>
<accession>A0ABR6ZXK3</accession>
<dbReference type="Proteomes" id="UP000650424">
    <property type="component" value="Unassembled WGS sequence"/>
</dbReference>
<keyword evidence="2" id="KW-1185">Reference proteome</keyword>
<name>A0ABR6ZXK3_9BURK</name>
<comment type="caution">
    <text evidence="1">The sequence shown here is derived from an EMBL/GenBank/DDBJ whole genome shotgun (WGS) entry which is preliminary data.</text>
</comment>
<evidence type="ECO:0000313" key="2">
    <source>
        <dbReference type="Proteomes" id="UP000650424"/>
    </source>
</evidence>
<organism evidence="1 2">
    <name type="scientific">Undibacterium hunanense</name>
    <dbReference type="NCBI Taxonomy" id="2762292"/>
    <lineage>
        <taxon>Bacteria</taxon>
        <taxon>Pseudomonadati</taxon>
        <taxon>Pseudomonadota</taxon>
        <taxon>Betaproteobacteria</taxon>
        <taxon>Burkholderiales</taxon>
        <taxon>Oxalobacteraceae</taxon>
        <taxon>Undibacterium</taxon>
    </lineage>
</organism>
<reference evidence="1 2" key="1">
    <citation type="submission" date="2020-08" db="EMBL/GenBank/DDBJ databases">
        <title>Novel species isolated from subtropical streams in China.</title>
        <authorList>
            <person name="Lu H."/>
        </authorList>
    </citation>
    <scope>NUCLEOTIDE SEQUENCE [LARGE SCALE GENOMIC DNA]</scope>
    <source>
        <strain evidence="1 2">CY18W</strain>
    </source>
</reference>
<protein>
    <recommendedName>
        <fullName evidence="3">Sel1 repeat-containing protein</fullName>
    </recommendedName>
</protein>
<evidence type="ECO:0000313" key="1">
    <source>
        <dbReference type="EMBL" id="MBC3920378.1"/>
    </source>
</evidence>
<evidence type="ECO:0008006" key="3">
    <source>
        <dbReference type="Google" id="ProtNLM"/>
    </source>
</evidence>
<dbReference type="SUPFAM" id="SSF81901">
    <property type="entry name" value="HCP-like"/>
    <property type="match status" value="1"/>
</dbReference>
<dbReference type="Gene3D" id="1.25.40.10">
    <property type="entry name" value="Tetratricopeptide repeat domain"/>
    <property type="match status" value="1"/>
</dbReference>
<dbReference type="EMBL" id="JACOGF010000015">
    <property type="protein sequence ID" value="MBC3920378.1"/>
    <property type="molecule type" value="Genomic_DNA"/>
</dbReference>
<dbReference type="RefSeq" id="WP_186949865.1">
    <property type="nucleotide sequence ID" value="NZ_JACOGF010000015.1"/>
</dbReference>
<dbReference type="InterPro" id="IPR011990">
    <property type="entry name" value="TPR-like_helical_dom_sf"/>
</dbReference>
<proteinExistence type="predicted"/>